<evidence type="ECO:0000313" key="2">
    <source>
        <dbReference type="Proteomes" id="UP000274593"/>
    </source>
</evidence>
<name>A0A3S8R4M7_9FLAO</name>
<evidence type="ECO:0000313" key="1">
    <source>
        <dbReference type="EMBL" id="AZJ34500.1"/>
    </source>
</evidence>
<dbReference type="EMBL" id="CP032548">
    <property type="protein sequence ID" value="AZJ34500.1"/>
    <property type="molecule type" value="Genomic_DNA"/>
</dbReference>
<dbReference type="Proteomes" id="UP000274593">
    <property type="component" value="Chromosome"/>
</dbReference>
<keyword evidence="2" id="KW-1185">Reference proteome</keyword>
<organism evidence="1 2">
    <name type="scientific">Tenacibaculum singaporense</name>
    <dbReference type="NCBI Taxonomy" id="2358479"/>
    <lineage>
        <taxon>Bacteria</taxon>
        <taxon>Pseudomonadati</taxon>
        <taxon>Bacteroidota</taxon>
        <taxon>Flavobacteriia</taxon>
        <taxon>Flavobacteriales</taxon>
        <taxon>Flavobacteriaceae</taxon>
        <taxon>Tenacibaculum</taxon>
    </lineage>
</organism>
<proteinExistence type="predicted"/>
<gene>
    <name evidence="1" type="ORF">D6T69_02720</name>
</gene>
<dbReference type="AlphaFoldDB" id="A0A3S8R4M7"/>
<evidence type="ECO:0008006" key="3">
    <source>
        <dbReference type="Google" id="ProtNLM"/>
    </source>
</evidence>
<sequence length="181" mass="21431">MIKNVNLIVPELQFDENNELIISPSPTSSKDDFDFFQGKFKLKNLKLKTFFDNCNEWIEFESTQEMYKVLHGLGNIDNFIAIRNGKPFEGMTVRLFNPKTKLWSMYWADSSRATFDPPVIGSFENNIGYFYTKDVINNQNVIVVFRWDVTDKNKPIWSQAFSNNNGKTWEWNWFMYMTKVE</sequence>
<reference evidence="1 2" key="1">
    <citation type="submission" date="2018-09" db="EMBL/GenBank/DDBJ databases">
        <title>Insights into the microbiota of Asian seabass (Lates calcarifer) with tenacibaculosis symptoms and description of sp. nov. Tenacibaculum singaporense.</title>
        <authorList>
            <person name="Miyake S."/>
            <person name="Soh M."/>
            <person name="Azman M.N."/>
            <person name="Ngoh S.Y."/>
            <person name="Orban L."/>
        </authorList>
    </citation>
    <scope>NUCLEOTIDE SEQUENCE [LARGE SCALE GENOMIC DNA]</scope>
    <source>
        <strain evidence="1 2">DSM 106434</strain>
    </source>
</reference>
<dbReference type="RefSeq" id="WP_125066340.1">
    <property type="nucleotide sequence ID" value="NZ_CP032548.1"/>
</dbReference>
<dbReference type="KEGG" id="tsig:D6T69_02720"/>
<protein>
    <recommendedName>
        <fullName evidence="3">DUF1579 domain-containing protein</fullName>
    </recommendedName>
</protein>
<accession>A0A3S8R4M7</accession>